<evidence type="ECO:0000313" key="1">
    <source>
        <dbReference type="EMBL" id="CAB9494897.1"/>
    </source>
</evidence>
<reference evidence="1 2" key="1">
    <citation type="submission" date="2020-06" db="EMBL/GenBank/DDBJ databases">
        <authorList>
            <person name="Duchaud E."/>
        </authorList>
    </citation>
    <scope>NUCLEOTIDE SEQUENCE [LARGE SCALE GENOMIC DNA]</scope>
    <source>
        <strain evidence="1">Alteromonas fortis</strain>
    </source>
</reference>
<dbReference type="EMBL" id="LR812090">
    <property type="protein sequence ID" value="CAB9494897.1"/>
    <property type="molecule type" value="Genomic_DNA"/>
</dbReference>
<dbReference type="AlphaFoldDB" id="A0A6T9Y1H3"/>
<sequence length="65" mass="7342">MRTNATANFDAILPVKCVACCSYEAYITGKYMFIFMGNEILNKPSRSCSWASREARITKTVNKPQ</sequence>
<organism evidence="1 2">
    <name type="scientific">Alteromonas macleodii</name>
    <name type="common">Pseudoalteromonas macleodii</name>
    <dbReference type="NCBI Taxonomy" id="28108"/>
    <lineage>
        <taxon>Bacteria</taxon>
        <taxon>Pseudomonadati</taxon>
        <taxon>Pseudomonadota</taxon>
        <taxon>Gammaproteobacteria</taxon>
        <taxon>Alteromonadales</taxon>
        <taxon>Alteromonadaceae</taxon>
        <taxon>Alteromonas/Salinimonas group</taxon>
        <taxon>Alteromonas</taxon>
    </lineage>
</organism>
<protein>
    <submittedName>
        <fullName evidence="1">Uncharacterized protein</fullName>
    </submittedName>
</protein>
<name>A0A6T9Y1H3_ALTMA</name>
<dbReference type="Proteomes" id="UP000509458">
    <property type="component" value="Chromosome"/>
</dbReference>
<proteinExistence type="predicted"/>
<evidence type="ECO:0000313" key="2">
    <source>
        <dbReference type="Proteomes" id="UP000509458"/>
    </source>
</evidence>
<accession>A0A6T9Y1H3</accession>
<gene>
    <name evidence="1" type="ORF">ALFOR1_40275</name>
</gene>